<dbReference type="InterPro" id="IPR056924">
    <property type="entry name" value="SH3_Tf2-1"/>
</dbReference>
<accession>A0A8S9UUH8</accession>
<evidence type="ECO:0000259" key="1">
    <source>
        <dbReference type="PROSITE" id="PS50013"/>
    </source>
</evidence>
<feature type="domain" description="Chromo" evidence="1">
    <location>
        <begin position="213"/>
        <end position="266"/>
    </location>
</feature>
<dbReference type="PROSITE" id="PS50013">
    <property type="entry name" value="CHROMO_2"/>
    <property type="match status" value="1"/>
</dbReference>
<organism evidence="3 4">
    <name type="scientific">Phytophthora infestans</name>
    <name type="common">Potato late blight agent</name>
    <name type="synonym">Botrytis infestans</name>
    <dbReference type="NCBI Taxonomy" id="4787"/>
    <lineage>
        <taxon>Eukaryota</taxon>
        <taxon>Sar</taxon>
        <taxon>Stramenopiles</taxon>
        <taxon>Oomycota</taxon>
        <taxon>Peronosporomycetes</taxon>
        <taxon>Peronosporales</taxon>
        <taxon>Peronosporaceae</taxon>
        <taxon>Phytophthora</taxon>
    </lineage>
</organism>
<dbReference type="InterPro" id="IPR016197">
    <property type="entry name" value="Chromo-like_dom_sf"/>
</dbReference>
<dbReference type="EMBL" id="JAACNO010001161">
    <property type="protein sequence ID" value="KAF4142679.1"/>
    <property type="molecule type" value="Genomic_DNA"/>
</dbReference>
<sequence>MTTAFRPQGDGVSERLNQTLENYLLAFSNADSDDWDLHLCLAELAYNIQFQAAIQMSPFEADIGYIPRTPATLNVPSTRLCQAKHSEFIASQVDTLAKARRCIAEAQDRMAEFNNKNRQPQNFNVGDEVLLPGQHLAARHLGTTKKKLGARWVGPFEVAKCIGRGYYQLRLPPKLRMHPVFHTSLLKPYISKELRRQRQTVFKVRLADGSEGELVDDIVNYKRVRGKPFYEVKWLGQLKTIWEPAVNLTSLAGLIERYHERTRRAR</sequence>
<dbReference type="GO" id="GO:0003676">
    <property type="term" value="F:nucleic acid binding"/>
    <property type="evidence" value="ECO:0007669"/>
    <property type="project" value="InterPro"/>
</dbReference>
<dbReference type="PANTHER" id="PTHR37984:SF15">
    <property type="entry name" value="INTEGRASE CATALYTIC DOMAIN-CONTAINING PROTEIN"/>
    <property type="match status" value="1"/>
</dbReference>
<dbReference type="AlphaFoldDB" id="A0A8S9UUH8"/>
<evidence type="ECO:0000313" key="3">
    <source>
        <dbReference type="EMBL" id="KAF4142679.1"/>
    </source>
</evidence>
<name>A0A8S9UUH8_PHYIN</name>
<dbReference type="SUPFAM" id="SSF53098">
    <property type="entry name" value="Ribonuclease H-like"/>
    <property type="match status" value="1"/>
</dbReference>
<dbReference type="InterPro" id="IPR012337">
    <property type="entry name" value="RNaseH-like_sf"/>
</dbReference>
<dbReference type="InterPro" id="IPR050951">
    <property type="entry name" value="Retrovirus_Pol_polyprotein"/>
</dbReference>
<gene>
    <name evidence="3" type="ORF">GN958_ATG08143</name>
</gene>
<protein>
    <submittedName>
        <fullName evidence="3">Putative integrase p49 (IN) [CHAIN 6]</fullName>
    </submittedName>
</protein>
<dbReference type="PANTHER" id="PTHR37984">
    <property type="entry name" value="PROTEIN CBG26694"/>
    <property type="match status" value="1"/>
</dbReference>
<dbReference type="Gene3D" id="3.30.420.10">
    <property type="entry name" value="Ribonuclease H-like superfamily/Ribonuclease H"/>
    <property type="match status" value="1"/>
</dbReference>
<dbReference type="InterPro" id="IPR036397">
    <property type="entry name" value="RNaseH_sf"/>
</dbReference>
<dbReference type="Proteomes" id="UP000704712">
    <property type="component" value="Unassembled WGS sequence"/>
</dbReference>
<comment type="caution">
    <text evidence="3">The sequence shown here is derived from an EMBL/GenBank/DDBJ whole genome shotgun (WGS) entry which is preliminary data.</text>
</comment>
<dbReference type="GO" id="GO:0015074">
    <property type="term" value="P:DNA integration"/>
    <property type="evidence" value="ECO:0007669"/>
    <property type="project" value="InterPro"/>
</dbReference>
<dbReference type="Pfam" id="PF24626">
    <property type="entry name" value="SH3_Tf2-1"/>
    <property type="match status" value="1"/>
</dbReference>
<evidence type="ECO:0000313" key="4">
    <source>
        <dbReference type="Proteomes" id="UP000704712"/>
    </source>
</evidence>
<proteinExistence type="predicted"/>
<feature type="domain" description="Integrase catalytic" evidence="2">
    <location>
        <begin position="1"/>
        <end position="66"/>
    </location>
</feature>
<dbReference type="SUPFAM" id="SSF54160">
    <property type="entry name" value="Chromo domain-like"/>
    <property type="match status" value="1"/>
</dbReference>
<reference evidence="3" key="1">
    <citation type="submission" date="2020-03" db="EMBL/GenBank/DDBJ databases">
        <title>Hybrid Assembly of Korean Phytophthora infestans isolates.</title>
        <authorList>
            <person name="Prokchorchik M."/>
            <person name="Lee Y."/>
            <person name="Seo J."/>
            <person name="Cho J.-H."/>
            <person name="Park Y.-E."/>
            <person name="Jang D.-C."/>
            <person name="Im J.-S."/>
            <person name="Choi J.-G."/>
            <person name="Park H.-J."/>
            <person name="Lee G.-B."/>
            <person name="Lee Y.-G."/>
            <person name="Hong S.-Y."/>
            <person name="Cho K."/>
            <person name="Sohn K.H."/>
        </authorList>
    </citation>
    <scope>NUCLEOTIDE SEQUENCE</scope>
    <source>
        <strain evidence="3">KR_2_A2</strain>
    </source>
</reference>
<dbReference type="InterPro" id="IPR001584">
    <property type="entry name" value="Integrase_cat-core"/>
</dbReference>
<dbReference type="CDD" id="cd00024">
    <property type="entry name" value="CD_CSD"/>
    <property type="match status" value="1"/>
</dbReference>
<dbReference type="Gene3D" id="2.40.50.40">
    <property type="match status" value="1"/>
</dbReference>
<dbReference type="PROSITE" id="PS50994">
    <property type="entry name" value="INTEGRASE"/>
    <property type="match status" value="1"/>
</dbReference>
<dbReference type="InterPro" id="IPR000953">
    <property type="entry name" value="Chromo/chromo_shadow_dom"/>
</dbReference>
<evidence type="ECO:0000259" key="2">
    <source>
        <dbReference type="PROSITE" id="PS50994"/>
    </source>
</evidence>